<accession>A0ABV7HDK0</accession>
<evidence type="ECO:0000313" key="2">
    <source>
        <dbReference type="Proteomes" id="UP001595476"/>
    </source>
</evidence>
<evidence type="ECO:0000313" key="1">
    <source>
        <dbReference type="EMBL" id="MFC3149442.1"/>
    </source>
</evidence>
<dbReference type="Proteomes" id="UP001595476">
    <property type="component" value="Unassembled WGS sequence"/>
</dbReference>
<name>A0ABV7HDK0_9GAMM</name>
<keyword evidence="2" id="KW-1185">Reference proteome</keyword>
<evidence type="ECO:0008006" key="3">
    <source>
        <dbReference type="Google" id="ProtNLM"/>
    </source>
</evidence>
<protein>
    <recommendedName>
        <fullName evidence="3">DUF695 domain-containing protein</fullName>
    </recommendedName>
</protein>
<gene>
    <name evidence="1" type="ORF">ACFOEK_00200</name>
</gene>
<reference evidence="2" key="1">
    <citation type="journal article" date="2019" name="Int. J. Syst. Evol. Microbiol.">
        <title>The Global Catalogue of Microorganisms (GCM) 10K type strain sequencing project: providing services to taxonomists for standard genome sequencing and annotation.</title>
        <authorList>
            <consortium name="The Broad Institute Genomics Platform"/>
            <consortium name="The Broad Institute Genome Sequencing Center for Infectious Disease"/>
            <person name="Wu L."/>
            <person name="Ma J."/>
        </authorList>
    </citation>
    <scope>NUCLEOTIDE SEQUENCE [LARGE SCALE GENOMIC DNA]</scope>
    <source>
        <strain evidence="2">KCTC 52438</strain>
    </source>
</reference>
<sequence>MFTVLICGNIQTEKLAAFSQEVAVLSRGANYYPIEISPPFGDEPLDSEVSGGASQFYSAMNCNYMAYINCLPESNKKIKYSCSEISEDLTDYFVKVKDRSEFLQFVKNLAKALIVDVTEELYIVFADEWDEGQDIRLIESDFDGVISYFTENNSWDLWLYNVDNRSYVTKHPYIPLVFKVS</sequence>
<organism evidence="1 2">
    <name type="scientific">Litoribrevibacter euphylliae</name>
    <dbReference type="NCBI Taxonomy" id="1834034"/>
    <lineage>
        <taxon>Bacteria</taxon>
        <taxon>Pseudomonadati</taxon>
        <taxon>Pseudomonadota</taxon>
        <taxon>Gammaproteobacteria</taxon>
        <taxon>Oceanospirillales</taxon>
        <taxon>Oceanospirillaceae</taxon>
        <taxon>Litoribrevibacter</taxon>
    </lineage>
</organism>
<dbReference type="RefSeq" id="WP_386714379.1">
    <property type="nucleotide sequence ID" value="NZ_JBHRSZ010000001.1"/>
</dbReference>
<dbReference type="EMBL" id="JBHRSZ010000001">
    <property type="protein sequence ID" value="MFC3149442.1"/>
    <property type="molecule type" value="Genomic_DNA"/>
</dbReference>
<comment type="caution">
    <text evidence="1">The sequence shown here is derived from an EMBL/GenBank/DDBJ whole genome shotgun (WGS) entry which is preliminary data.</text>
</comment>
<proteinExistence type="predicted"/>